<dbReference type="InterPro" id="IPR004378">
    <property type="entry name" value="F420H2_quin_Rdtase"/>
</dbReference>
<dbReference type="PANTHER" id="PTHR39428">
    <property type="entry name" value="F420H(2)-DEPENDENT QUINONE REDUCTASE RV1261C"/>
    <property type="match status" value="1"/>
</dbReference>
<organism evidence="3 4">
    <name type="scientific">Streptosporangium amethystogenes subsp. fukuiense</name>
    <dbReference type="NCBI Taxonomy" id="698418"/>
    <lineage>
        <taxon>Bacteria</taxon>
        <taxon>Bacillati</taxon>
        <taxon>Actinomycetota</taxon>
        <taxon>Actinomycetes</taxon>
        <taxon>Streptosporangiales</taxon>
        <taxon>Streptosporangiaceae</taxon>
        <taxon>Streptosporangium</taxon>
    </lineage>
</organism>
<gene>
    <name evidence="3" type="ORF">ACFQVD_05530</name>
</gene>
<comment type="caution">
    <text evidence="3">The sequence shown here is derived from an EMBL/GenBank/DDBJ whole genome shotgun (WGS) entry which is preliminary data.</text>
</comment>
<sequence length="163" mass="18063">MRRRLIGMLRPFVQWLSATDAFARIAPGIVPRMDRAAHRLTRGRVVLSDQMLPTLILTTTGSKSGEPRVAPVSCLPEEDGGFLLVGSNFGRPNHPAWSGNLIATPEATVSFRGQVSPVTGRLLTGDERADAWARLVGAWPVYDRYTERAADRELRVFRLSPRL</sequence>
<name>A0ABW2SU23_9ACTN</name>
<proteinExistence type="inferred from homology"/>
<comment type="catalytic activity">
    <reaction evidence="2">
        <text>oxidized coenzyme F420-(gamma-L-Glu)(n) + a quinol + H(+) = reduced coenzyme F420-(gamma-L-Glu)(n) + a quinone</text>
        <dbReference type="Rhea" id="RHEA:39663"/>
        <dbReference type="Rhea" id="RHEA-COMP:12939"/>
        <dbReference type="Rhea" id="RHEA-COMP:14378"/>
        <dbReference type="ChEBI" id="CHEBI:15378"/>
        <dbReference type="ChEBI" id="CHEBI:24646"/>
        <dbReference type="ChEBI" id="CHEBI:132124"/>
        <dbReference type="ChEBI" id="CHEBI:133980"/>
        <dbReference type="ChEBI" id="CHEBI:139511"/>
    </reaction>
</comment>
<dbReference type="Proteomes" id="UP001596514">
    <property type="component" value="Unassembled WGS sequence"/>
</dbReference>
<dbReference type="EMBL" id="JBHTEE010000001">
    <property type="protein sequence ID" value="MFC7599567.1"/>
    <property type="molecule type" value="Genomic_DNA"/>
</dbReference>
<accession>A0ABW2SU23</accession>
<comment type="similarity">
    <text evidence="1">Belongs to the F420H(2)-dependent quinone reductase family.</text>
</comment>
<dbReference type="SUPFAM" id="SSF50475">
    <property type="entry name" value="FMN-binding split barrel"/>
    <property type="match status" value="1"/>
</dbReference>
<evidence type="ECO:0000256" key="1">
    <source>
        <dbReference type="ARBA" id="ARBA00008710"/>
    </source>
</evidence>
<dbReference type="Gene3D" id="2.30.110.10">
    <property type="entry name" value="Electron Transport, Fmn-binding Protein, Chain A"/>
    <property type="match status" value="1"/>
</dbReference>
<evidence type="ECO:0000313" key="4">
    <source>
        <dbReference type="Proteomes" id="UP001596514"/>
    </source>
</evidence>
<dbReference type="InterPro" id="IPR012349">
    <property type="entry name" value="Split_barrel_FMN-bd"/>
</dbReference>
<dbReference type="Pfam" id="PF04075">
    <property type="entry name" value="F420H2_quin_red"/>
    <property type="match status" value="1"/>
</dbReference>
<dbReference type="RefSeq" id="WP_343963126.1">
    <property type="nucleotide sequence ID" value="NZ_BAAAGK010000014.1"/>
</dbReference>
<dbReference type="PANTHER" id="PTHR39428:SF1">
    <property type="entry name" value="F420H(2)-DEPENDENT QUINONE REDUCTASE RV1261C"/>
    <property type="match status" value="1"/>
</dbReference>
<protein>
    <submittedName>
        <fullName evidence="3">Nitroreductase family deazaflavin-dependent oxidoreductase</fullName>
    </submittedName>
</protein>
<evidence type="ECO:0000313" key="3">
    <source>
        <dbReference type="EMBL" id="MFC7599567.1"/>
    </source>
</evidence>
<evidence type="ECO:0000256" key="2">
    <source>
        <dbReference type="ARBA" id="ARBA00049106"/>
    </source>
</evidence>
<dbReference type="NCBIfam" id="TIGR00026">
    <property type="entry name" value="hi_GC_TIGR00026"/>
    <property type="match status" value="1"/>
</dbReference>
<keyword evidence="4" id="KW-1185">Reference proteome</keyword>
<reference evidence="4" key="1">
    <citation type="journal article" date="2019" name="Int. J. Syst. Evol. Microbiol.">
        <title>The Global Catalogue of Microorganisms (GCM) 10K type strain sequencing project: providing services to taxonomists for standard genome sequencing and annotation.</title>
        <authorList>
            <consortium name="The Broad Institute Genomics Platform"/>
            <consortium name="The Broad Institute Genome Sequencing Center for Infectious Disease"/>
            <person name="Wu L."/>
            <person name="Ma J."/>
        </authorList>
    </citation>
    <scope>NUCLEOTIDE SEQUENCE [LARGE SCALE GENOMIC DNA]</scope>
    <source>
        <strain evidence="4">JCM 10083</strain>
    </source>
</reference>